<name>A0A0E9TA56_ANGAN</name>
<proteinExistence type="predicted"/>
<dbReference type="EMBL" id="GBXM01058817">
    <property type="protein sequence ID" value="JAH49760.1"/>
    <property type="molecule type" value="Transcribed_RNA"/>
</dbReference>
<reference evidence="1" key="1">
    <citation type="submission" date="2014-11" db="EMBL/GenBank/DDBJ databases">
        <authorList>
            <person name="Amaro Gonzalez C."/>
        </authorList>
    </citation>
    <scope>NUCLEOTIDE SEQUENCE</scope>
</reference>
<reference evidence="1" key="2">
    <citation type="journal article" date="2015" name="Fish Shellfish Immunol.">
        <title>Early steps in the European eel (Anguilla anguilla)-Vibrio vulnificus interaction in the gills: Role of the RtxA13 toxin.</title>
        <authorList>
            <person name="Callol A."/>
            <person name="Pajuelo D."/>
            <person name="Ebbesson L."/>
            <person name="Teles M."/>
            <person name="MacKenzie S."/>
            <person name="Amaro C."/>
        </authorList>
    </citation>
    <scope>NUCLEOTIDE SEQUENCE</scope>
</reference>
<protein>
    <submittedName>
        <fullName evidence="1">Uncharacterized protein</fullName>
    </submittedName>
</protein>
<dbReference type="AlphaFoldDB" id="A0A0E9TA56"/>
<accession>A0A0E9TA56</accession>
<sequence length="27" mass="3279">MTLIRKVNYVFIYCYNYTVKVGLFKCV</sequence>
<organism evidence="1">
    <name type="scientific">Anguilla anguilla</name>
    <name type="common">European freshwater eel</name>
    <name type="synonym">Muraena anguilla</name>
    <dbReference type="NCBI Taxonomy" id="7936"/>
    <lineage>
        <taxon>Eukaryota</taxon>
        <taxon>Metazoa</taxon>
        <taxon>Chordata</taxon>
        <taxon>Craniata</taxon>
        <taxon>Vertebrata</taxon>
        <taxon>Euteleostomi</taxon>
        <taxon>Actinopterygii</taxon>
        <taxon>Neopterygii</taxon>
        <taxon>Teleostei</taxon>
        <taxon>Anguilliformes</taxon>
        <taxon>Anguillidae</taxon>
        <taxon>Anguilla</taxon>
    </lineage>
</organism>
<evidence type="ECO:0000313" key="1">
    <source>
        <dbReference type="EMBL" id="JAH49760.1"/>
    </source>
</evidence>